<dbReference type="InterPro" id="IPR004089">
    <property type="entry name" value="MCPsignal_dom"/>
</dbReference>
<name>A0ABT4CW85_9CLOT</name>
<dbReference type="Gene3D" id="1.10.287.950">
    <property type="entry name" value="Methyl-accepting chemotaxis protein"/>
    <property type="match status" value="1"/>
</dbReference>
<evidence type="ECO:0000259" key="12">
    <source>
        <dbReference type="PROSITE" id="PS50885"/>
    </source>
</evidence>
<evidence type="ECO:0000313" key="13">
    <source>
        <dbReference type="EMBL" id="MCY6483240.1"/>
    </source>
</evidence>
<evidence type="ECO:0000256" key="1">
    <source>
        <dbReference type="ARBA" id="ARBA00004651"/>
    </source>
</evidence>
<keyword evidence="2" id="KW-1003">Cell membrane</keyword>
<feature type="transmembrane region" description="Helical" evidence="10">
    <location>
        <begin position="284"/>
        <end position="302"/>
    </location>
</feature>
<dbReference type="RefSeq" id="WP_268039496.1">
    <property type="nucleotide sequence ID" value="NZ_JAPQER010000001.1"/>
</dbReference>
<dbReference type="Pfam" id="PF00015">
    <property type="entry name" value="MCPsignal"/>
    <property type="match status" value="1"/>
</dbReference>
<comment type="similarity">
    <text evidence="8">Belongs to the methyl-accepting chemotaxis (MCP) protein family.</text>
</comment>
<evidence type="ECO:0000256" key="4">
    <source>
        <dbReference type="ARBA" id="ARBA00022692"/>
    </source>
</evidence>
<dbReference type="PANTHER" id="PTHR32089">
    <property type="entry name" value="METHYL-ACCEPTING CHEMOTAXIS PROTEIN MCPB"/>
    <property type="match status" value="1"/>
</dbReference>
<dbReference type="SMART" id="SM00283">
    <property type="entry name" value="MA"/>
    <property type="match status" value="1"/>
</dbReference>
<dbReference type="InterPro" id="IPR033479">
    <property type="entry name" value="dCache_1"/>
</dbReference>
<evidence type="ECO:0000256" key="2">
    <source>
        <dbReference type="ARBA" id="ARBA00022475"/>
    </source>
</evidence>
<dbReference type="EMBL" id="JAPQER010000001">
    <property type="protein sequence ID" value="MCY6483240.1"/>
    <property type="molecule type" value="Genomic_DNA"/>
</dbReference>
<evidence type="ECO:0000313" key="14">
    <source>
        <dbReference type="Proteomes" id="UP001078443"/>
    </source>
</evidence>
<dbReference type="SUPFAM" id="SSF103190">
    <property type="entry name" value="Sensory domain-like"/>
    <property type="match status" value="1"/>
</dbReference>
<dbReference type="PROSITE" id="PS50111">
    <property type="entry name" value="CHEMOTAXIS_TRANSDUC_2"/>
    <property type="match status" value="1"/>
</dbReference>
<proteinExistence type="inferred from homology"/>
<keyword evidence="14" id="KW-1185">Reference proteome</keyword>
<dbReference type="Gene3D" id="3.30.450.20">
    <property type="entry name" value="PAS domain"/>
    <property type="match status" value="2"/>
</dbReference>
<keyword evidence="4 10" id="KW-0812">Transmembrane</keyword>
<comment type="caution">
    <text evidence="13">The sequence shown here is derived from an EMBL/GenBank/DDBJ whole genome shotgun (WGS) entry which is preliminary data.</text>
</comment>
<comment type="subcellular location">
    <subcellularLocation>
        <location evidence="1">Cell membrane</location>
        <topology evidence="1">Multi-pass membrane protein</topology>
    </subcellularLocation>
</comment>
<evidence type="ECO:0000256" key="9">
    <source>
        <dbReference type="PROSITE-ProRule" id="PRU00284"/>
    </source>
</evidence>
<dbReference type="Pfam" id="PF02743">
    <property type="entry name" value="dCache_1"/>
    <property type="match status" value="1"/>
</dbReference>
<evidence type="ECO:0000259" key="11">
    <source>
        <dbReference type="PROSITE" id="PS50111"/>
    </source>
</evidence>
<gene>
    <name evidence="13" type="ORF">OW763_02575</name>
</gene>
<evidence type="ECO:0000256" key="3">
    <source>
        <dbReference type="ARBA" id="ARBA00022500"/>
    </source>
</evidence>
<evidence type="ECO:0000256" key="10">
    <source>
        <dbReference type="SAM" id="Phobius"/>
    </source>
</evidence>
<keyword evidence="7 9" id="KW-0807">Transducer</keyword>
<evidence type="ECO:0000256" key="7">
    <source>
        <dbReference type="ARBA" id="ARBA00023224"/>
    </source>
</evidence>
<sequence>MTLKNNFKSRLSLLLSLAVIIPVFFASTFTYYNNKNRTQNAFHTLMKESSINVYSIISDTIKYNTESIDMLSKDTDLINTCFNPAFEEKMVSALYNFRDTHKDVITAYLGQVTGHQSATVDKIPDGYDPRTKLWYKDAIANDGNAIITAPYEDVNKKGRYVITVAKTVKDNNGTLLGVVGTDITLSHIADSVSNIKLGENGYIAVIDSSRTIIGINNEDMLGKNSEEEPWINDALNLNNKNSTLNINGKEFIAYTKVNSETGWSIVACIPKAELTAALSKDRNSSLIIGLLFLILAIIFGNISGTQVSKSIHNIVNIIEKLGEGDFSIKIESNKKDVEEFNAVKSSLNKMVKDINGLLNNMKFSSIKLKDSSESLVAITEESGAASDEIAKAVQHISEDTTQQSHSLQSCTNTINNLGEEINTSLENGTDMNKASIKVSKAAENGINSINDLKKNYKLNSEANYRLLNETDTLAKNSEKIMKITDSITSITEQTSLLALNASIEAARAGEAGKGFAVVADEVRKLSEESAESASQINEILNIMQKNINSVLKSIKESKQLNDLTGESVITTSSSFESILKDLDFLKEYIDKVNFSLKQVDNNKNTAINNISETLAVSEQISATTQEVSASTEEQAAGFQEVVLLAENLSTLSIDLDEALGKFRI</sequence>
<keyword evidence="3" id="KW-0145">Chemotaxis</keyword>
<dbReference type="SUPFAM" id="SSF58104">
    <property type="entry name" value="Methyl-accepting chemotaxis protein (MCP) signaling domain"/>
    <property type="match status" value="1"/>
</dbReference>
<keyword evidence="6 10" id="KW-0472">Membrane</keyword>
<evidence type="ECO:0000256" key="5">
    <source>
        <dbReference type="ARBA" id="ARBA00022989"/>
    </source>
</evidence>
<evidence type="ECO:0000256" key="8">
    <source>
        <dbReference type="ARBA" id="ARBA00029447"/>
    </source>
</evidence>
<accession>A0ABT4CW85</accession>
<dbReference type="CDD" id="cd12912">
    <property type="entry name" value="PDC2_MCP_like"/>
    <property type="match status" value="1"/>
</dbReference>
<feature type="domain" description="Methyl-accepting transducer" evidence="11">
    <location>
        <begin position="378"/>
        <end position="635"/>
    </location>
</feature>
<dbReference type="Proteomes" id="UP001078443">
    <property type="component" value="Unassembled WGS sequence"/>
</dbReference>
<dbReference type="InterPro" id="IPR003660">
    <property type="entry name" value="HAMP_dom"/>
</dbReference>
<protein>
    <submittedName>
        <fullName evidence="13">Methyl-accepting chemotaxis protein</fullName>
    </submittedName>
</protein>
<dbReference type="CDD" id="cd12913">
    <property type="entry name" value="PDC1_MCP_like"/>
    <property type="match status" value="1"/>
</dbReference>
<reference evidence="13" key="1">
    <citation type="submission" date="2022-12" db="EMBL/GenBank/DDBJ databases">
        <authorList>
            <person name="Wang J."/>
        </authorList>
    </citation>
    <scope>NUCLEOTIDE SEQUENCE</scope>
    <source>
        <strain evidence="13">HY-45-18</strain>
    </source>
</reference>
<organism evidence="13 14">
    <name type="scientific">Clostridium aestuarii</name>
    <dbReference type="NCBI Taxonomy" id="338193"/>
    <lineage>
        <taxon>Bacteria</taxon>
        <taxon>Bacillati</taxon>
        <taxon>Bacillota</taxon>
        <taxon>Clostridia</taxon>
        <taxon>Eubacteriales</taxon>
        <taxon>Clostridiaceae</taxon>
        <taxon>Clostridium</taxon>
    </lineage>
</organism>
<evidence type="ECO:0000256" key="6">
    <source>
        <dbReference type="ARBA" id="ARBA00023136"/>
    </source>
</evidence>
<keyword evidence="5 10" id="KW-1133">Transmembrane helix</keyword>
<dbReference type="InterPro" id="IPR029151">
    <property type="entry name" value="Sensor-like_sf"/>
</dbReference>
<dbReference type="PANTHER" id="PTHR32089:SF112">
    <property type="entry name" value="LYSOZYME-LIKE PROTEIN-RELATED"/>
    <property type="match status" value="1"/>
</dbReference>
<feature type="domain" description="HAMP" evidence="12">
    <location>
        <begin position="305"/>
        <end position="359"/>
    </location>
</feature>
<dbReference type="PROSITE" id="PS50885">
    <property type="entry name" value="HAMP"/>
    <property type="match status" value="1"/>
</dbReference>